<gene>
    <name evidence="2" type="ORF">THAOC_04493</name>
</gene>
<evidence type="ECO:0000256" key="1">
    <source>
        <dbReference type="SAM" id="MobiDB-lite"/>
    </source>
</evidence>
<dbReference type="AlphaFoldDB" id="K0TJ24"/>
<proteinExistence type="predicted"/>
<keyword evidence="3" id="KW-1185">Reference proteome</keyword>
<dbReference type="EMBL" id="AGNL01004149">
    <property type="protein sequence ID" value="EJK73861.1"/>
    <property type="molecule type" value="Genomic_DNA"/>
</dbReference>
<protein>
    <submittedName>
        <fullName evidence="2">Uncharacterized protein</fullName>
    </submittedName>
</protein>
<feature type="region of interest" description="Disordered" evidence="1">
    <location>
        <begin position="1"/>
        <end position="72"/>
    </location>
</feature>
<reference evidence="2 3" key="1">
    <citation type="journal article" date="2012" name="Genome Biol.">
        <title>Genome and low-iron response of an oceanic diatom adapted to chronic iron limitation.</title>
        <authorList>
            <person name="Lommer M."/>
            <person name="Specht M."/>
            <person name="Roy A.S."/>
            <person name="Kraemer L."/>
            <person name="Andreson R."/>
            <person name="Gutowska M.A."/>
            <person name="Wolf J."/>
            <person name="Bergner S.V."/>
            <person name="Schilhabel M.B."/>
            <person name="Klostermeier U.C."/>
            <person name="Beiko R.G."/>
            <person name="Rosenstiel P."/>
            <person name="Hippler M."/>
            <person name="Laroche J."/>
        </authorList>
    </citation>
    <scope>NUCLEOTIDE SEQUENCE [LARGE SCALE GENOMIC DNA]</scope>
    <source>
        <strain evidence="2 3">CCMP1005</strain>
    </source>
</reference>
<evidence type="ECO:0000313" key="2">
    <source>
        <dbReference type="EMBL" id="EJK73861.1"/>
    </source>
</evidence>
<organism evidence="2 3">
    <name type="scientific">Thalassiosira oceanica</name>
    <name type="common">Marine diatom</name>
    <dbReference type="NCBI Taxonomy" id="159749"/>
    <lineage>
        <taxon>Eukaryota</taxon>
        <taxon>Sar</taxon>
        <taxon>Stramenopiles</taxon>
        <taxon>Ochrophyta</taxon>
        <taxon>Bacillariophyta</taxon>
        <taxon>Coscinodiscophyceae</taxon>
        <taxon>Thalassiosirophycidae</taxon>
        <taxon>Thalassiosirales</taxon>
        <taxon>Thalassiosiraceae</taxon>
        <taxon>Thalassiosira</taxon>
    </lineage>
</organism>
<dbReference type="Proteomes" id="UP000266841">
    <property type="component" value="Unassembled WGS sequence"/>
</dbReference>
<comment type="caution">
    <text evidence="2">The sequence shown here is derived from an EMBL/GenBank/DDBJ whole genome shotgun (WGS) entry which is preliminary data.</text>
</comment>
<name>K0TJ24_THAOC</name>
<sequence>MSEDAEKLDAADARATKREQPPDGGAQDRIKYKRVTLDGRVPTNNDRTSPDEAPADDGDTNMSGNDNRAGDEVRKTAVAECIDKGAVIAASVVENDDDPEKTVKLLAGLLARPANEFDGTVEDTRPTEEDDKLSAGLVQALEAAKFFGDGEE</sequence>
<feature type="compositionally biased region" description="Basic and acidic residues" evidence="1">
    <location>
        <begin position="1"/>
        <end position="30"/>
    </location>
</feature>
<feature type="non-terminal residue" evidence="2">
    <location>
        <position position="152"/>
    </location>
</feature>
<accession>K0TJ24</accession>
<evidence type="ECO:0000313" key="3">
    <source>
        <dbReference type="Proteomes" id="UP000266841"/>
    </source>
</evidence>